<feature type="transmembrane region" description="Helical" evidence="1">
    <location>
        <begin position="57"/>
        <end position="76"/>
    </location>
</feature>
<keyword evidence="3" id="KW-1185">Reference proteome</keyword>
<feature type="transmembrane region" description="Helical" evidence="1">
    <location>
        <begin position="82"/>
        <end position="100"/>
    </location>
</feature>
<dbReference type="RefSeq" id="WP_135152888.1">
    <property type="nucleotide sequence ID" value="NZ_SOMN01000020.1"/>
</dbReference>
<feature type="transmembrane region" description="Helical" evidence="1">
    <location>
        <begin position="168"/>
        <end position="186"/>
    </location>
</feature>
<organism evidence="2 3">
    <name type="scientific">Cohnella luojiensis</name>
    <dbReference type="NCBI Taxonomy" id="652876"/>
    <lineage>
        <taxon>Bacteria</taxon>
        <taxon>Bacillati</taxon>
        <taxon>Bacillota</taxon>
        <taxon>Bacilli</taxon>
        <taxon>Bacillales</taxon>
        <taxon>Paenibacillaceae</taxon>
        <taxon>Cohnella</taxon>
    </lineage>
</organism>
<dbReference type="Pfam" id="PF04955">
    <property type="entry name" value="HupE_UreJ"/>
    <property type="match status" value="1"/>
</dbReference>
<comment type="caution">
    <text evidence="2">The sequence shown here is derived from an EMBL/GenBank/DDBJ whole genome shotgun (WGS) entry which is preliminary data.</text>
</comment>
<dbReference type="PIRSF" id="PIRSF016919">
    <property type="entry name" value="HupE_UreJ"/>
    <property type="match status" value="1"/>
</dbReference>
<evidence type="ECO:0000313" key="2">
    <source>
        <dbReference type="EMBL" id="TFE25232.1"/>
    </source>
</evidence>
<dbReference type="Proteomes" id="UP000297900">
    <property type="component" value="Unassembled WGS sequence"/>
</dbReference>
<gene>
    <name evidence="2" type="ORF">E2980_14375</name>
</gene>
<evidence type="ECO:0000313" key="3">
    <source>
        <dbReference type="Proteomes" id="UP000297900"/>
    </source>
</evidence>
<dbReference type="OrthoDB" id="9808192at2"/>
<evidence type="ECO:0000256" key="1">
    <source>
        <dbReference type="SAM" id="Phobius"/>
    </source>
</evidence>
<accession>A0A4Y8LW80</accession>
<keyword evidence="1" id="KW-0472">Membrane</keyword>
<keyword evidence="1" id="KW-0812">Transmembrane</keyword>
<name>A0A4Y8LW80_9BACL</name>
<dbReference type="AlphaFoldDB" id="A0A4Y8LW80"/>
<dbReference type="EMBL" id="SOMN01000020">
    <property type="protein sequence ID" value="TFE25232.1"/>
    <property type="molecule type" value="Genomic_DNA"/>
</dbReference>
<dbReference type="InterPro" id="IPR007038">
    <property type="entry name" value="HupE_UreJ"/>
</dbReference>
<feature type="transmembrane region" description="Helical" evidence="1">
    <location>
        <begin position="31"/>
        <end position="50"/>
    </location>
</feature>
<feature type="transmembrane region" description="Helical" evidence="1">
    <location>
        <begin position="107"/>
        <end position="126"/>
    </location>
</feature>
<protein>
    <submittedName>
        <fullName evidence="2">HupE/UreJ family protein</fullName>
    </submittedName>
</protein>
<feature type="transmembrane region" description="Helical" evidence="1">
    <location>
        <begin position="138"/>
        <end position="161"/>
    </location>
</feature>
<sequence length="189" mass="20426">MFRYCLLFVIFFMLSIDTSYAHGFGGSGFLHPLTGIDHLFAMVAVGLWSAQIGGRAVYLVPSCFLFMMAVGGIVGFQEIQLSNVEFMIALSVLLLGLAISLNNKSSIVLAGLGVAIFGFFHGYAHGTEIPNTLNHIEYMIGFLVTTLGLHIIGAVSGLLILEKRKGSTTLRFSGLTIFVIGVYLTILKI</sequence>
<reference evidence="2 3" key="1">
    <citation type="submission" date="2019-03" db="EMBL/GenBank/DDBJ databases">
        <title>Cohnella endophytica sp. nov., a novel endophytic bacterium isolated from bark of Sonneratia apetala.</title>
        <authorList>
            <person name="Tuo L."/>
        </authorList>
    </citation>
    <scope>NUCLEOTIDE SEQUENCE [LARGE SCALE GENOMIC DNA]</scope>
    <source>
        <strain evidence="2 3">CCTCC AB 208254</strain>
    </source>
</reference>
<keyword evidence="1" id="KW-1133">Transmembrane helix</keyword>
<proteinExistence type="predicted"/>